<keyword evidence="1" id="KW-0472">Membrane</keyword>
<keyword evidence="3" id="KW-1185">Reference proteome</keyword>
<dbReference type="InterPro" id="IPR045749">
    <property type="entry name" value="DUF6090"/>
</dbReference>
<evidence type="ECO:0000313" key="2">
    <source>
        <dbReference type="EMBL" id="WOJ92565.1"/>
    </source>
</evidence>
<reference evidence="2 3" key="1">
    <citation type="submission" date="2023-10" db="EMBL/GenBank/DDBJ databases">
        <title>Two novel species belonging to the OM43/NOR5 clade.</title>
        <authorList>
            <person name="Park M."/>
        </authorList>
    </citation>
    <scope>NUCLEOTIDE SEQUENCE [LARGE SCALE GENOMIC DNA]</scope>
    <source>
        <strain evidence="2 3">IMCC43200</strain>
    </source>
</reference>
<organism evidence="2 3">
    <name type="scientific">Congregibacter variabilis</name>
    <dbReference type="NCBI Taxonomy" id="3081200"/>
    <lineage>
        <taxon>Bacteria</taxon>
        <taxon>Pseudomonadati</taxon>
        <taxon>Pseudomonadota</taxon>
        <taxon>Gammaproteobacteria</taxon>
        <taxon>Cellvibrionales</taxon>
        <taxon>Halieaceae</taxon>
        <taxon>Congregibacter</taxon>
    </lineage>
</organism>
<keyword evidence="1" id="KW-0812">Transmembrane</keyword>
<evidence type="ECO:0000313" key="3">
    <source>
        <dbReference type="Proteomes" id="UP001626537"/>
    </source>
</evidence>
<dbReference type="RefSeq" id="WP_407347166.1">
    <property type="nucleotide sequence ID" value="NZ_CP136864.1"/>
</dbReference>
<keyword evidence="1" id="KW-1133">Transmembrane helix</keyword>
<gene>
    <name evidence="2" type="ORF">R0135_12310</name>
</gene>
<accession>A0ABZ0I209</accession>
<evidence type="ECO:0000256" key="1">
    <source>
        <dbReference type="SAM" id="Phobius"/>
    </source>
</evidence>
<sequence length="243" mass="27813">MTIFSRLRTRLTGGTETSVYLGRALGEIALIVIGILIAIQVDSWNQNRQERQQEQRYIERLLEDMRFDITRSSQWFDRFDAKVAGLQAGKDYYFGDSTAPETSQLLQKIGMGGAGSRGQTLLPSPTFRELISTGNLRYIRDAKVKAEVLDYYAYKEFMEIYVGNMRSAFADYVNAGRPFSPDGTLQNDERDLPIAFARFKRPEFLELINEEMTFGYSINAVMRLQIEDGQTLIALLEDYLDSF</sequence>
<dbReference type="Proteomes" id="UP001626537">
    <property type="component" value="Chromosome"/>
</dbReference>
<proteinExistence type="predicted"/>
<dbReference type="EMBL" id="CP136864">
    <property type="protein sequence ID" value="WOJ92565.1"/>
    <property type="molecule type" value="Genomic_DNA"/>
</dbReference>
<protein>
    <submittedName>
        <fullName evidence="2">DUF6090 family protein</fullName>
    </submittedName>
</protein>
<dbReference type="Pfam" id="PF19578">
    <property type="entry name" value="DUF6090"/>
    <property type="match status" value="1"/>
</dbReference>
<feature type="transmembrane region" description="Helical" evidence="1">
    <location>
        <begin position="20"/>
        <end position="41"/>
    </location>
</feature>
<name>A0ABZ0I209_9GAMM</name>